<dbReference type="GO" id="GO:0005634">
    <property type="term" value="C:nucleus"/>
    <property type="evidence" value="ECO:0007669"/>
    <property type="project" value="UniProtKB-SubCell"/>
</dbReference>
<dbReference type="Proteomes" id="UP001415857">
    <property type="component" value="Unassembled WGS sequence"/>
</dbReference>
<keyword evidence="6" id="KW-1185">Reference proteome</keyword>
<evidence type="ECO:0000256" key="1">
    <source>
        <dbReference type="ARBA" id="ARBA00004123"/>
    </source>
</evidence>
<dbReference type="GO" id="GO:0042393">
    <property type="term" value="F:histone binding"/>
    <property type="evidence" value="ECO:0007669"/>
    <property type="project" value="TreeGrafter"/>
</dbReference>
<evidence type="ECO:0000313" key="6">
    <source>
        <dbReference type="Proteomes" id="UP001415857"/>
    </source>
</evidence>
<feature type="region of interest" description="Disordered" evidence="3">
    <location>
        <begin position="1"/>
        <end position="24"/>
    </location>
</feature>
<sequence>MNKGFWMGKDSGHLTDGDAAFDNPSRIQSKRSHQWFVDAAEPELFPNKKQVVQTPTTKSSLGISNANVSLWENASSFQPVPNQFINRLFGSETGNPVNFTERNTSVGTDNLNMRRKGTEEQFGNDAFVGLSICHATEDPDNGLSYGGIRKVKVNHVKDADNGMHAPNEHSYSMENNSNLSMGHTYNRGDETTFISMGQAYNKEDDNVTLMGHTYNRGDAHIRSISSSYDKGDDNTISIAHNFNKGDSNTISFGGFHDEADIHMVRPMSSYELYNQSSVQTPETASEKELDAAKANAVVSVTEGAKSRPEPVSKIKPEFKPSKKEAPNSFPSNVRSLISTGMLDGVPVKYISLSREELRGIIKGSGYLCGCQSCNFSKALNAYEFERHAGCKTKHPNNHIYFENGRTIYQIVQELRSTPESLLFDAIQTVTGSPINQKSFRAWKESFQAATRELQRIYGKEELNL</sequence>
<reference evidence="5 6" key="1">
    <citation type="journal article" date="2024" name="Plant J.">
        <title>Genome sequences and population genomics reveal climatic adaptation and genomic divergence between two closely related sweetgum species.</title>
        <authorList>
            <person name="Xu W.Q."/>
            <person name="Ren C.Q."/>
            <person name="Zhang X.Y."/>
            <person name="Comes H.P."/>
            <person name="Liu X.H."/>
            <person name="Li Y.G."/>
            <person name="Kettle C.J."/>
            <person name="Jalonen R."/>
            <person name="Gaisberger H."/>
            <person name="Ma Y.Z."/>
            <person name="Qiu Y.X."/>
        </authorList>
    </citation>
    <scope>NUCLEOTIDE SEQUENCE [LARGE SCALE GENOMIC DNA]</scope>
    <source>
        <strain evidence="5">Hangzhou</strain>
    </source>
</reference>
<comment type="caution">
    <text evidence="5">The sequence shown here is derived from an EMBL/GenBank/DDBJ whole genome shotgun (WGS) entry which is preliminary data.</text>
</comment>
<dbReference type="Pfam" id="PF16135">
    <property type="entry name" value="TDBD"/>
    <property type="match status" value="1"/>
</dbReference>
<organism evidence="5 6">
    <name type="scientific">Liquidambar formosana</name>
    <name type="common">Formosan gum</name>
    <dbReference type="NCBI Taxonomy" id="63359"/>
    <lineage>
        <taxon>Eukaryota</taxon>
        <taxon>Viridiplantae</taxon>
        <taxon>Streptophyta</taxon>
        <taxon>Embryophyta</taxon>
        <taxon>Tracheophyta</taxon>
        <taxon>Spermatophyta</taxon>
        <taxon>Magnoliopsida</taxon>
        <taxon>eudicotyledons</taxon>
        <taxon>Gunneridae</taxon>
        <taxon>Pentapetalae</taxon>
        <taxon>Saxifragales</taxon>
        <taxon>Altingiaceae</taxon>
        <taxon>Liquidambar</taxon>
    </lineage>
</organism>
<name>A0AAP0RM63_LIQFO</name>
<feature type="region of interest" description="Disordered" evidence="3">
    <location>
        <begin position="300"/>
        <end position="329"/>
    </location>
</feature>
<feature type="domain" description="Tify" evidence="4">
    <location>
        <begin position="359"/>
        <end position="414"/>
    </location>
</feature>
<dbReference type="InterPro" id="IPR032308">
    <property type="entry name" value="TDBD"/>
</dbReference>
<dbReference type="AlphaFoldDB" id="A0AAP0RM63"/>
<evidence type="ECO:0000256" key="3">
    <source>
        <dbReference type="SAM" id="MobiDB-lite"/>
    </source>
</evidence>
<dbReference type="PANTHER" id="PTHR47025:SF10">
    <property type="entry name" value="DNA-BINDING PROTEIN"/>
    <property type="match status" value="1"/>
</dbReference>
<comment type="subcellular location">
    <subcellularLocation>
        <location evidence="1">Nucleus</location>
    </subcellularLocation>
</comment>
<evidence type="ECO:0000313" key="5">
    <source>
        <dbReference type="EMBL" id="KAK9280263.1"/>
    </source>
</evidence>
<feature type="compositionally biased region" description="Basic and acidic residues" evidence="3">
    <location>
        <begin position="304"/>
        <end position="325"/>
    </location>
</feature>
<evidence type="ECO:0000256" key="2">
    <source>
        <dbReference type="ARBA" id="ARBA00023242"/>
    </source>
</evidence>
<accession>A0AAP0RM63</accession>
<dbReference type="EMBL" id="JBBPBK010000008">
    <property type="protein sequence ID" value="KAK9280263.1"/>
    <property type="molecule type" value="Genomic_DNA"/>
</dbReference>
<dbReference type="PANTHER" id="PTHR47025">
    <property type="entry name" value="AUTOIMMUNE REGULATOR"/>
    <property type="match status" value="1"/>
</dbReference>
<proteinExistence type="predicted"/>
<keyword evidence="2" id="KW-0539">Nucleus</keyword>
<gene>
    <name evidence="5" type="ORF">L1049_013951</name>
</gene>
<dbReference type="GO" id="GO:0045944">
    <property type="term" value="P:positive regulation of transcription by RNA polymerase II"/>
    <property type="evidence" value="ECO:0007669"/>
    <property type="project" value="TreeGrafter"/>
</dbReference>
<dbReference type="GO" id="GO:0000977">
    <property type="term" value="F:RNA polymerase II transcription regulatory region sequence-specific DNA binding"/>
    <property type="evidence" value="ECO:0007669"/>
    <property type="project" value="TreeGrafter"/>
</dbReference>
<evidence type="ECO:0000259" key="4">
    <source>
        <dbReference type="Pfam" id="PF16135"/>
    </source>
</evidence>
<protein>
    <recommendedName>
        <fullName evidence="4">Tify domain-containing protein</fullName>
    </recommendedName>
</protein>
<dbReference type="GO" id="GO:0003682">
    <property type="term" value="F:chromatin binding"/>
    <property type="evidence" value="ECO:0007669"/>
    <property type="project" value="TreeGrafter"/>
</dbReference>